<reference evidence="3" key="1">
    <citation type="journal article" date="2014" name="Int. J. Syst. Evol. Microbiol.">
        <title>Complete genome sequence of Corynebacterium casei LMG S-19264T (=DSM 44701T), isolated from a smear-ripened cheese.</title>
        <authorList>
            <consortium name="US DOE Joint Genome Institute (JGI-PGF)"/>
            <person name="Walter F."/>
            <person name="Albersmeier A."/>
            <person name="Kalinowski J."/>
            <person name="Ruckert C."/>
        </authorList>
    </citation>
    <scope>NUCLEOTIDE SEQUENCE</scope>
    <source>
        <strain evidence="3">VKM Ac-2007</strain>
    </source>
</reference>
<dbReference type="EMBL" id="BSEV01000012">
    <property type="protein sequence ID" value="GLK11612.1"/>
    <property type="molecule type" value="Genomic_DNA"/>
</dbReference>
<sequence>MILILSEPGDDTVRYVLPYLERRGVAVLWWDPATFPANSTATVHFSADGRRKLLRVDDDLHDLGEVTAVWERRPGKPVIPSEVTDPTHRQHAAWTCGDFVMGMIESLRARRLPGPRGAVQLADNKLVNLARAADLGFVVPETTVTNDPAELVPAWERARGRLIGKTALPYGFQLDGEDHGLFTSPIHRRHLAGRQRLRYEPMILQPNVDKAVELRVTVVGDRVFAAEIDSQASRTTSQDWRHYDDQTVRYATHDMPVAEQARCLELVRSFGLNYGALDFIVTPDGRYVFLEINPNGQWGWIEELTGLHIAEAIAEWLTADEGAS</sequence>
<evidence type="ECO:0000256" key="1">
    <source>
        <dbReference type="PROSITE-ProRule" id="PRU00409"/>
    </source>
</evidence>
<proteinExistence type="predicted"/>
<comment type="caution">
    <text evidence="3">The sequence shown here is derived from an EMBL/GenBank/DDBJ whole genome shotgun (WGS) entry which is preliminary data.</text>
</comment>
<feature type="domain" description="ATP-grasp" evidence="2">
    <location>
        <begin position="129"/>
        <end position="318"/>
    </location>
</feature>
<dbReference type="AlphaFoldDB" id="A0A9W6I3X1"/>
<dbReference type="Gene3D" id="3.30.470.20">
    <property type="entry name" value="ATP-grasp fold, B domain"/>
    <property type="match status" value="1"/>
</dbReference>
<evidence type="ECO:0000313" key="3">
    <source>
        <dbReference type="EMBL" id="GLK11612.1"/>
    </source>
</evidence>
<dbReference type="InterPro" id="IPR011761">
    <property type="entry name" value="ATP-grasp"/>
</dbReference>
<evidence type="ECO:0000259" key="2">
    <source>
        <dbReference type="PROSITE" id="PS50975"/>
    </source>
</evidence>
<gene>
    <name evidence="3" type="ORF">GCM10017600_50190</name>
</gene>
<name>A0A9W6I3X1_9ACTN</name>
<dbReference type="InterPro" id="IPR048936">
    <property type="entry name" value="MvdD-like_ATPgrasp"/>
</dbReference>
<dbReference type="PROSITE" id="PS50975">
    <property type="entry name" value="ATP_GRASP"/>
    <property type="match status" value="1"/>
</dbReference>
<dbReference type="RefSeq" id="WP_271219985.1">
    <property type="nucleotide sequence ID" value="NZ_BAAAVD010000020.1"/>
</dbReference>
<evidence type="ECO:0000313" key="4">
    <source>
        <dbReference type="Proteomes" id="UP001143474"/>
    </source>
</evidence>
<reference evidence="3" key="2">
    <citation type="submission" date="2023-01" db="EMBL/GenBank/DDBJ databases">
        <authorList>
            <person name="Sun Q."/>
            <person name="Evtushenko L."/>
        </authorList>
    </citation>
    <scope>NUCLEOTIDE SEQUENCE</scope>
    <source>
        <strain evidence="3">VKM Ac-2007</strain>
    </source>
</reference>
<organism evidence="3 4">
    <name type="scientific">Streptosporangium carneum</name>
    <dbReference type="NCBI Taxonomy" id="47481"/>
    <lineage>
        <taxon>Bacteria</taxon>
        <taxon>Bacillati</taxon>
        <taxon>Actinomycetota</taxon>
        <taxon>Actinomycetes</taxon>
        <taxon>Streptosporangiales</taxon>
        <taxon>Streptosporangiaceae</taxon>
        <taxon>Streptosporangium</taxon>
    </lineage>
</organism>
<keyword evidence="4" id="KW-1185">Reference proteome</keyword>
<dbReference type="Pfam" id="PF21068">
    <property type="entry name" value="ATPgraspMvdD"/>
    <property type="match status" value="1"/>
</dbReference>
<dbReference type="GO" id="GO:0009432">
    <property type="term" value="P:SOS response"/>
    <property type="evidence" value="ECO:0007669"/>
    <property type="project" value="TreeGrafter"/>
</dbReference>
<dbReference type="GO" id="GO:0005524">
    <property type="term" value="F:ATP binding"/>
    <property type="evidence" value="ECO:0007669"/>
    <property type="project" value="UniProtKB-UniRule"/>
</dbReference>
<keyword evidence="1" id="KW-0067">ATP-binding</keyword>
<dbReference type="GO" id="GO:0005737">
    <property type="term" value="C:cytoplasm"/>
    <property type="evidence" value="ECO:0007669"/>
    <property type="project" value="TreeGrafter"/>
</dbReference>
<dbReference type="PANTHER" id="PTHR21621">
    <property type="entry name" value="RIBOSOMAL PROTEIN S6 MODIFICATION PROTEIN"/>
    <property type="match status" value="1"/>
</dbReference>
<dbReference type="SUPFAM" id="SSF56059">
    <property type="entry name" value="Glutathione synthetase ATP-binding domain-like"/>
    <property type="match status" value="1"/>
</dbReference>
<dbReference type="GO" id="GO:0018169">
    <property type="term" value="F:ribosomal S6-glutamic acid ligase activity"/>
    <property type="evidence" value="ECO:0007669"/>
    <property type="project" value="TreeGrafter"/>
</dbReference>
<protein>
    <recommendedName>
        <fullName evidence="2">ATP-grasp domain-containing protein</fullName>
    </recommendedName>
</protein>
<dbReference type="PANTHER" id="PTHR21621:SF0">
    <property type="entry name" value="BETA-CITRYLGLUTAMATE SYNTHASE B-RELATED"/>
    <property type="match status" value="1"/>
</dbReference>
<dbReference type="GO" id="GO:0046872">
    <property type="term" value="F:metal ion binding"/>
    <property type="evidence" value="ECO:0007669"/>
    <property type="project" value="InterPro"/>
</dbReference>
<accession>A0A9W6I3X1</accession>
<dbReference type="Proteomes" id="UP001143474">
    <property type="component" value="Unassembled WGS sequence"/>
</dbReference>
<keyword evidence="1" id="KW-0547">Nucleotide-binding</keyword>